<dbReference type="InterPro" id="IPR018376">
    <property type="entry name" value="Enoyl-CoA_hyd/isom_CS"/>
</dbReference>
<dbReference type="GO" id="GO:0005739">
    <property type="term" value="C:mitochondrion"/>
    <property type="evidence" value="ECO:0007669"/>
    <property type="project" value="UniProtKB-SubCell"/>
</dbReference>
<protein>
    <recommendedName>
        <fullName evidence="3">3-hydroxyisobutyryl-CoA hydrolase</fullName>
        <ecNumber evidence="3">3.1.2.4</ecNumber>
    </recommendedName>
    <alternativeName>
        <fullName evidence="6">3-hydroxyisobutyryl-coenzyme A hydrolase</fullName>
    </alternativeName>
</protein>
<feature type="domain" description="Enoyl-CoA hydratase/isomerase" evidence="7">
    <location>
        <begin position="39"/>
        <end position="371"/>
    </location>
</feature>
<accession>A0A4P9Y7N8</accession>
<dbReference type="NCBIfam" id="NF004127">
    <property type="entry name" value="PRK05617.1"/>
    <property type="match status" value="1"/>
</dbReference>
<dbReference type="FunFam" id="3.90.226.10:FF:000026">
    <property type="entry name" value="3-hydroxyisobutyryl-CoA hydrolase, mitochondrial"/>
    <property type="match status" value="1"/>
</dbReference>
<dbReference type="SUPFAM" id="SSF52096">
    <property type="entry name" value="ClpP/crotonase"/>
    <property type="match status" value="1"/>
</dbReference>
<evidence type="ECO:0000313" key="9">
    <source>
        <dbReference type="Proteomes" id="UP000267251"/>
    </source>
</evidence>
<evidence type="ECO:0000256" key="5">
    <source>
        <dbReference type="ARBA" id="ARBA00023128"/>
    </source>
</evidence>
<comment type="catalytic activity">
    <reaction evidence="1">
        <text>3-hydroxy-2-methylpropanoyl-CoA + H2O = 3-hydroxy-2-methylpropanoate + CoA + H(+)</text>
        <dbReference type="Rhea" id="RHEA:20888"/>
        <dbReference type="ChEBI" id="CHEBI:11805"/>
        <dbReference type="ChEBI" id="CHEBI:15377"/>
        <dbReference type="ChEBI" id="CHEBI:15378"/>
        <dbReference type="ChEBI" id="CHEBI:57287"/>
        <dbReference type="ChEBI" id="CHEBI:57340"/>
        <dbReference type="EC" id="3.1.2.4"/>
    </reaction>
</comment>
<reference evidence="9" key="1">
    <citation type="journal article" date="2018" name="Nat. Microbiol.">
        <title>Leveraging single-cell genomics to expand the fungal tree of life.</title>
        <authorList>
            <person name="Ahrendt S.R."/>
            <person name="Quandt C.A."/>
            <person name="Ciobanu D."/>
            <person name="Clum A."/>
            <person name="Salamov A."/>
            <person name="Andreopoulos B."/>
            <person name="Cheng J.F."/>
            <person name="Woyke T."/>
            <person name="Pelin A."/>
            <person name="Henrissat B."/>
            <person name="Reynolds N.K."/>
            <person name="Benny G.L."/>
            <person name="Smith M.E."/>
            <person name="James T.Y."/>
            <person name="Grigoriev I.V."/>
        </authorList>
    </citation>
    <scope>NUCLEOTIDE SEQUENCE [LARGE SCALE GENOMIC DNA]</scope>
</reference>
<dbReference type="GO" id="GO:0006574">
    <property type="term" value="P:L-valine catabolic process"/>
    <property type="evidence" value="ECO:0007669"/>
    <property type="project" value="TreeGrafter"/>
</dbReference>
<comment type="subcellular location">
    <subcellularLocation>
        <location evidence="2">Mitochondrion</location>
    </subcellularLocation>
</comment>
<dbReference type="PANTHER" id="PTHR43176">
    <property type="entry name" value="3-HYDROXYISOBUTYRYL-COA HYDROLASE-RELATED"/>
    <property type="match status" value="1"/>
</dbReference>
<dbReference type="AlphaFoldDB" id="A0A4P9Y7N8"/>
<evidence type="ECO:0000259" key="7">
    <source>
        <dbReference type="Pfam" id="PF16113"/>
    </source>
</evidence>
<dbReference type="Gene3D" id="3.90.226.10">
    <property type="entry name" value="2-enoyl-CoA Hydratase, Chain A, domain 1"/>
    <property type="match status" value="1"/>
</dbReference>
<dbReference type="PANTHER" id="PTHR43176:SF3">
    <property type="entry name" value="3-HYDROXYISOBUTYRYL-COA HYDROLASE, MITOCHONDRIAL"/>
    <property type="match status" value="1"/>
</dbReference>
<name>A0A4P9Y7N8_9FUNG</name>
<dbReference type="OrthoDB" id="1737613at2759"/>
<dbReference type="Pfam" id="PF16113">
    <property type="entry name" value="ECH_2"/>
    <property type="match status" value="1"/>
</dbReference>
<evidence type="ECO:0000256" key="2">
    <source>
        <dbReference type="ARBA" id="ARBA00004173"/>
    </source>
</evidence>
<dbReference type="EC" id="3.1.2.4" evidence="3"/>
<dbReference type="InterPro" id="IPR032259">
    <property type="entry name" value="HIBYL-CoA-H"/>
</dbReference>
<evidence type="ECO:0000256" key="4">
    <source>
        <dbReference type="ARBA" id="ARBA00022801"/>
    </source>
</evidence>
<dbReference type="EMBL" id="KZ987916">
    <property type="protein sequence ID" value="RKP13940.1"/>
    <property type="molecule type" value="Genomic_DNA"/>
</dbReference>
<evidence type="ECO:0000256" key="6">
    <source>
        <dbReference type="ARBA" id="ARBA00031181"/>
    </source>
</evidence>
<dbReference type="GO" id="GO:0003860">
    <property type="term" value="F:3-hydroxyisobutyryl-CoA hydrolase activity"/>
    <property type="evidence" value="ECO:0007669"/>
    <property type="project" value="UniProtKB-EC"/>
</dbReference>
<gene>
    <name evidence="8" type="ORF">BJ684DRAFT_22666</name>
</gene>
<dbReference type="PROSITE" id="PS00166">
    <property type="entry name" value="ENOYL_COA_HYDRATASE"/>
    <property type="match status" value="1"/>
</dbReference>
<dbReference type="InterPro" id="IPR029045">
    <property type="entry name" value="ClpP/crotonase-like_dom_sf"/>
</dbReference>
<keyword evidence="4" id="KW-0378">Hydrolase</keyword>
<evidence type="ECO:0000313" key="8">
    <source>
        <dbReference type="EMBL" id="RKP13940.1"/>
    </source>
</evidence>
<dbReference type="CDD" id="cd06558">
    <property type="entry name" value="crotonase-like"/>
    <property type="match status" value="1"/>
</dbReference>
<dbReference type="InterPro" id="IPR045004">
    <property type="entry name" value="ECH_dom"/>
</dbReference>
<keyword evidence="5" id="KW-0496">Mitochondrion</keyword>
<organism evidence="8 9">
    <name type="scientific">Piptocephalis cylindrospora</name>
    <dbReference type="NCBI Taxonomy" id="1907219"/>
    <lineage>
        <taxon>Eukaryota</taxon>
        <taxon>Fungi</taxon>
        <taxon>Fungi incertae sedis</taxon>
        <taxon>Zoopagomycota</taxon>
        <taxon>Zoopagomycotina</taxon>
        <taxon>Zoopagomycetes</taxon>
        <taxon>Zoopagales</taxon>
        <taxon>Piptocephalidaceae</taxon>
        <taxon>Piptocephalis</taxon>
    </lineage>
</organism>
<evidence type="ECO:0000256" key="1">
    <source>
        <dbReference type="ARBA" id="ARBA00001709"/>
    </source>
</evidence>
<sequence length="473" mass="52508">MFFHANRSLLQAQATARLTNLSRHFSMPDVLHRKVYGGRIFTLNRPKSMNALNISMVRNIYPQLQAWSKSDQCKVVIIKAETAPPEKKTAAFCAGGDVVSLLKNVQAQKTAQSLDFFREEYTLNHLIATIQKPYVAFLDGVTMGGGVGISIHAPFRIATERTLFAMPETNIGFFPDVGGSFFLPRLDGAMGKFLALTGARLRGADAVYAGIATHFVPSARIPALEARLCELESDDREVVSAAIEEFSETLPSTYNLGGLVRERIDRCFGRSTIPAIVEALEKEGDEWSEDVRATLLSMSPLSLKVTLEQLRRGAKLSFADCMKMEFGVAQRMILQADFQEGVEKTLVEKSRAAKSWTPPTLEEISDSWVVQEFFENPKAKSLTLPSHTNDPGAWHSYPYAYPNGRCNMPNEAEVRDLIQGTSRRSGPTSWSKEEFLDFIVAERDGRKGARVVVEEILKRKAVLGAGGYLGWMN</sequence>
<evidence type="ECO:0000256" key="3">
    <source>
        <dbReference type="ARBA" id="ARBA00011915"/>
    </source>
</evidence>
<proteinExistence type="predicted"/>
<dbReference type="Proteomes" id="UP000267251">
    <property type="component" value="Unassembled WGS sequence"/>
</dbReference>
<keyword evidence="9" id="KW-1185">Reference proteome</keyword>